<evidence type="ECO:0000313" key="5">
    <source>
        <dbReference type="EMBL" id="CAJ0567352.1"/>
    </source>
</evidence>
<protein>
    <recommendedName>
        <fullName evidence="4">Galectin domain-containing protein</fullName>
    </recommendedName>
</protein>
<dbReference type="AlphaFoldDB" id="A0AA36FWD8"/>
<dbReference type="EMBL" id="CATQJA010001471">
    <property type="protein sequence ID" value="CAJ0567352.1"/>
    <property type="molecule type" value="Genomic_DNA"/>
</dbReference>
<dbReference type="Gene3D" id="2.60.120.200">
    <property type="match status" value="1"/>
</dbReference>
<name>A0AA36FWD8_9BILA</name>
<dbReference type="InterPro" id="IPR001079">
    <property type="entry name" value="Galectin_CRD"/>
</dbReference>
<evidence type="ECO:0000256" key="1">
    <source>
        <dbReference type="ARBA" id="ARBA00022734"/>
    </source>
</evidence>
<accession>A0AA36FWD8</accession>
<dbReference type="SUPFAM" id="SSF49899">
    <property type="entry name" value="Concanavalin A-like lectins/glucanases"/>
    <property type="match status" value="1"/>
</dbReference>
<evidence type="ECO:0000256" key="2">
    <source>
        <dbReference type="SAM" id="MobiDB-lite"/>
    </source>
</evidence>
<keyword evidence="1" id="KW-0430">Lectin</keyword>
<evidence type="ECO:0000313" key="6">
    <source>
        <dbReference type="Proteomes" id="UP001177023"/>
    </source>
</evidence>
<feature type="region of interest" description="Disordered" evidence="2">
    <location>
        <begin position="180"/>
        <end position="239"/>
    </location>
</feature>
<feature type="chain" id="PRO_5041395298" description="Galectin domain-containing protein" evidence="3">
    <location>
        <begin position="17"/>
        <end position="239"/>
    </location>
</feature>
<evidence type="ECO:0000256" key="3">
    <source>
        <dbReference type="SAM" id="SignalP"/>
    </source>
</evidence>
<comment type="caution">
    <text evidence="5">The sequence shown here is derived from an EMBL/GenBank/DDBJ whole genome shotgun (WGS) entry which is preliminary data.</text>
</comment>
<proteinExistence type="predicted"/>
<reference evidence="5" key="1">
    <citation type="submission" date="2023-06" db="EMBL/GenBank/DDBJ databases">
        <authorList>
            <person name="Delattre M."/>
        </authorList>
    </citation>
    <scope>NUCLEOTIDE SEQUENCE</scope>
    <source>
        <strain evidence="5">AF72</strain>
    </source>
</reference>
<dbReference type="PROSITE" id="PS51304">
    <property type="entry name" value="GALECTIN"/>
    <property type="match status" value="1"/>
</dbReference>
<keyword evidence="3" id="KW-0732">Signal</keyword>
<sequence>MRLVLLLVVGAGVANAYIDRHDYTQCFKRNLRVGDVITVRGKILNGATRWTCNIAMSELNNLIIHADHRIRPTAVEGAYGTHVTARIGTTKWLNENFKAAIPFTGGPFELVFSIVSEGIIEIAYKNAVFNGTSFNRGTNIPLSVVRQIDCSGDLVDITFHGDMMRDKVLPVANRDCLMFPPEPAPQRRPPVKRPIFDQHLRRDDDRRDQGRDNKWDDSDSNERGFNGFNIETSDERWDY</sequence>
<dbReference type="GO" id="GO:0030246">
    <property type="term" value="F:carbohydrate binding"/>
    <property type="evidence" value="ECO:0007669"/>
    <property type="project" value="UniProtKB-KW"/>
</dbReference>
<organism evidence="5 6">
    <name type="scientific">Mesorhabditis spiculigera</name>
    <dbReference type="NCBI Taxonomy" id="96644"/>
    <lineage>
        <taxon>Eukaryota</taxon>
        <taxon>Metazoa</taxon>
        <taxon>Ecdysozoa</taxon>
        <taxon>Nematoda</taxon>
        <taxon>Chromadorea</taxon>
        <taxon>Rhabditida</taxon>
        <taxon>Rhabditina</taxon>
        <taxon>Rhabditomorpha</taxon>
        <taxon>Rhabditoidea</taxon>
        <taxon>Rhabditidae</taxon>
        <taxon>Mesorhabditinae</taxon>
        <taxon>Mesorhabditis</taxon>
    </lineage>
</organism>
<keyword evidence="6" id="KW-1185">Reference proteome</keyword>
<gene>
    <name evidence="5" type="ORF">MSPICULIGERA_LOCUS5905</name>
</gene>
<feature type="compositionally biased region" description="Basic and acidic residues" evidence="2">
    <location>
        <begin position="194"/>
        <end position="222"/>
    </location>
</feature>
<feature type="non-terminal residue" evidence="5">
    <location>
        <position position="239"/>
    </location>
</feature>
<dbReference type="InterPro" id="IPR013320">
    <property type="entry name" value="ConA-like_dom_sf"/>
</dbReference>
<feature type="domain" description="Galectin" evidence="4">
    <location>
        <begin position="23"/>
        <end position="165"/>
    </location>
</feature>
<dbReference type="Proteomes" id="UP001177023">
    <property type="component" value="Unassembled WGS sequence"/>
</dbReference>
<feature type="signal peptide" evidence="3">
    <location>
        <begin position="1"/>
        <end position="16"/>
    </location>
</feature>
<evidence type="ECO:0000259" key="4">
    <source>
        <dbReference type="PROSITE" id="PS51304"/>
    </source>
</evidence>